<evidence type="ECO:0000256" key="5">
    <source>
        <dbReference type="ARBA" id="ARBA00022692"/>
    </source>
</evidence>
<keyword evidence="4" id="KW-1003">Cell membrane</keyword>
<evidence type="ECO:0000313" key="10">
    <source>
        <dbReference type="Proteomes" id="UP000626244"/>
    </source>
</evidence>
<proteinExistence type="inferred from homology"/>
<protein>
    <submittedName>
        <fullName evidence="9">Iron ABC transporter permease</fullName>
    </submittedName>
</protein>
<keyword evidence="10" id="KW-1185">Reference proteome</keyword>
<dbReference type="Pfam" id="PF01032">
    <property type="entry name" value="FecCD"/>
    <property type="match status" value="1"/>
</dbReference>
<feature type="transmembrane region" description="Helical" evidence="8">
    <location>
        <begin position="168"/>
        <end position="192"/>
    </location>
</feature>
<reference evidence="10" key="1">
    <citation type="journal article" date="2019" name="Int. J. Syst. Evol. Microbiol.">
        <title>The Global Catalogue of Microorganisms (GCM) 10K type strain sequencing project: providing services to taxonomists for standard genome sequencing and annotation.</title>
        <authorList>
            <consortium name="The Broad Institute Genomics Platform"/>
            <consortium name="The Broad Institute Genome Sequencing Center for Infectious Disease"/>
            <person name="Wu L."/>
            <person name="Ma J."/>
        </authorList>
    </citation>
    <scope>NUCLEOTIDE SEQUENCE [LARGE SCALE GENOMIC DNA]</scope>
    <source>
        <strain evidence="10">CGMCC 1.14993</strain>
    </source>
</reference>
<feature type="transmembrane region" description="Helical" evidence="8">
    <location>
        <begin position="324"/>
        <end position="345"/>
    </location>
</feature>
<feature type="transmembrane region" description="Helical" evidence="8">
    <location>
        <begin position="134"/>
        <end position="156"/>
    </location>
</feature>
<evidence type="ECO:0000256" key="1">
    <source>
        <dbReference type="ARBA" id="ARBA00004651"/>
    </source>
</evidence>
<keyword evidence="6 8" id="KW-1133">Transmembrane helix</keyword>
<dbReference type="InterPro" id="IPR000522">
    <property type="entry name" value="ABC_transptr_permease_BtuC"/>
</dbReference>
<comment type="similarity">
    <text evidence="2">Belongs to the binding-protein-dependent transport system permease family. FecCD subfamily.</text>
</comment>
<feature type="transmembrane region" description="Helical" evidence="8">
    <location>
        <begin position="104"/>
        <end position="122"/>
    </location>
</feature>
<evidence type="ECO:0000256" key="4">
    <source>
        <dbReference type="ARBA" id="ARBA00022475"/>
    </source>
</evidence>
<gene>
    <name evidence="9" type="primary">fecD</name>
    <name evidence="9" type="ORF">GCM10007380_28270</name>
</gene>
<dbReference type="PANTHER" id="PTHR30472">
    <property type="entry name" value="FERRIC ENTEROBACTIN TRANSPORT SYSTEM PERMEASE PROTEIN"/>
    <property type="match status" value="1"/>
</dbReference>
<keyword evidence="7 8" id="KW-0472">Membrane</keyword>
<sequence length="350" mass="37729">MNMIKVRNRFFSYLLNKRSLIVLLITFILLLSTFLISLTLGDRYISIPKVVSVLLGEGKKIDELFIQAFRMPRIVIAMLAGLSLAIAGAILQGLVRNPLASPDILGITGGAGAAVVLFLAIFSDDRTNQLTVSIKWLPLAAFIGAIVSLIFVYGLAYKNGELRPLRLVLVGVGFSSLAQAITSFFMIVGPIFRASEANMWLTGSVYGANWEQVKILLLWTIAFILLALLFIRNLNTQQLGDEVSTSLGVQVEKNRLILLFISTALVAGAVSFAGAIGFVGLIAPHIARKIVGASYGVLIPLSGMIGAVMVLVADTIGRTVFLPIQIPAGVFTAVIGAPYFIYLLFKTGKR</sequence>
<dbReference type="SUPFAM" id="SSF81345">
    <property type="entry name" value="ABC transporter involved in vitamin B12 uptake, BtuC"/>
    <property type="match status" value="1"/>
</dbReference>
<keyword evidence="5 8" id="KW-0812">Transmembrane</keyword>
<evidence type="ECO:0000313" key="9">
    <source>
        <dbReference type="EMBL" id="GGI15497.1"/>
    </source>
</evidence>
<dbReference type="GO" id="GO:0033214">
    <property type="term" value="P:siderophore-iron import into cell"/>
    <property type="evidence" value="ECO:0007669"/>
    <property type="project" value="TreeGrafter"/>
</dbReference>
<feature type="transmembrane region" description="Helical" evidence="8">
    <location>
        <begin position="20"/>
        <end position="40"/>
    </location>
</feature>
<evidence type="ECO:0000256" key="2">
    <source>
        <dbReference type="ARBA" id="ARBA00007935"/>
    </source>
</evidence>
<comment type="subcellular location">
    <subcellularLocation>
        <location evidence="1">Cell membrane</location>
        <topology evidence="1">Multi-pass membrane protein</topology>
    </subcellularLocation>
</comment>
<dbReference type="InterPro" id="IPR037294">
    <property type="entry name" value="ABC_BtuC-like"/>
</dbReference>
<organism evidence="9 10">
    <name type="scientific">Gottfriedia solisilvae</name>
    <dbReference type="NCBI Taxonomy" id="1516104"/>
    <lineage>
        <taxon>Bacteria</taxon>
        <taxon>Bacillati</taxon>
        <taxon>Bacillota</taxon>
        <taxon>Bacilli</taxon>
        <taxon>Bacillales</taxon>
        <taxon>Bacillaceae</taxon>
        <taxon>Gottfriedia</taxon>
    </lineage>
</organism>
<name>A0A8J3ARC8_9BACI</name>
<dbReference type="PANTHER" id="PTHR30472:SF24">
    <property type="entry name" value="FERRIC ENTEROBACTIN TRANSPORT SYSTEM PERMEASE PROTEIN FEPG"/>
    <property type="match status" value="1"/>
</dbReference>
<evidence type="ECO:0000256" key="7">
    <source>
        <dbReference type="ARBA" id="ARBA00023136"/>
    </source>
</evidence>
<feature type="transmembrane region" description="Helical" evidence="8">
    <location>
        <begin position="256"/>
        <end position="283"/>
    </location>
</feature>
<dbReference type="EMBL" id="BMHB01000001">
    <property type="protein sequence ID" value="GGI15497.1"/>
    <property type="molecule type" value="Genomic_DNA"/>
</dbReference>
<dbReference type="GO" id="GO:0005886">
    <property type="term" value="C:plasma membrane"/>
    <property type="evidence" value="ECO:0007669"/>
    <property type="project" value="UniProtKB-SubCell"/>
</dbReference>
<feature type="transmembrane region" description="Helical" evidence="8">
    <location>
        <begin position="74"/>
        <end position="92"/>
    </location>
</feature>
<keyword evidence="3" id="KW-0813">Transport</keyword>
<dbReference type="CDD" id="cd06550">
    <property type="entry name" value="TM_ABC_iron-siderophores_like"/>
    <property type="match status" value="1"/>
</dbReference>
<dbReference type="GO" id="GO:0022857">
    <property type="term" value="F:transmembrane transporter activity"/>
    <property type="evidence" value="ECO:0007669"/>
    <property type="project" value="InterPro"/>
</dbReference>
<evidence type="ECO:0000256" key="6">
    <source>
        <dbReference type="ARBA" id="ARBA00022989"/>
    </source>
</evidence>
<feature type="transmembrane region" description="Helical" evidence="8">
    <location>
        <begin position="290"/>
        <end position="312"/>
    </location>
</feature>
<evidence type="ECO:0000256" key="8">
    <source>
        <dbReference type="SAM" id="Phobius"/>
    </source>
</evidence>
<dbReference type="OrthoDB" id="9811721at2"/>
<evidence type="ECO:0000256" key="3">
    <source>
        <dbReference type="ARBA" id="ARBA00022448"/>
    </source>
</evidence>
<dbReference type="AlphaFoldDB" id="A0A8J3ARC8"/>
<dbReference type="Gene3D" id="1.10.3470.10">
    <property type="entry name" value="ABC transporter involved in vitamin B12 uptake, BtuC"/>
    <property type="match status" value="1"/>
</dbReference>
<accession>A0A8J3ARC8</accession>
<dbReference type="Proteomes" id="UP000626244">
    <property type="component" value="Unassembled WGS sequence"/>
</dbReference>
<dbReference type="RefSeq" id="WP_087999732.1">
    <property type="nucleotide sequence ID" value="NZ_BMHB01000001.1"/>
</dbReference>
<dbReference type="FunFam" id="1.10.3470.10:FF:000001">
    <property type="entry name" value="Vitamin B12 ABC transporter permease BtuC"/>
    <property type="match status" value="1"/>
</dbReference>
<feature type="transmembrane region" description="Helical" evidence="8">
    <location>
        <begin position="213"/>
        <end position="231"/>
    </location>
</feature>
<comment type="caution">
    <text evidence="9">The sequence shown here is derived from an EMBL/GenBank/DDBJ whole genome shotgun (WGS) entry which is preliminary data.</text>
</comment>